<accession>A0A0C3H9Q4</accession>
<dbReference type="Gene3D" id="1.10.10.800">
    <property type="match status" value="1"/>
</dbReference>
<gene>
    <name evidence="3" type="ORF">OIDMADRAFT_126032</name>
</gene>
<organism evidence="3 4">
    <name type="scientific">Oidiodendron maius (strain Zn)</name>
    <dbReference type="NCBI Taxonomy" id="913774"/>
    <lineage>
        <taxon>Eukaryota</taxon>
        <taxon>Fungi</taxon>
        <taxon>Dikarya</taxon>
        <taxon>Ascomycota</taxon>
        <taxon>Pezizomycotina</taxon>
        <taxon>Leotiomycetes</taxon>
        <taxon>Leotiomycetes incertae sedis</taxon>
        <taxon>Myxotrichaceae</taxon>
        <taxon>Oidiodendron</taxon>
    </lineage>
</organism>
<feature type="domain" description="AB hydrolase-1" evidence="2">
    <location>
        <begin position="33"/>
        <end position="278"/>
    </location>
</feature>
<dbReference type="EMBL" id="KN832878">
    <property type="protein sequence ID" value="KIM99989.1"/>
    <property type="molecule type" value="Genomic_DNA"/>
</dbReference>
<dbReference type="InParanoid" id="A0A0C3H9Q4"/>
<dbReference type="HOGENOM" id="CLU_048587_1_1_1"/>
<dbReference type="Pfam" id="PF00561">
    <property type="entry name" value="Abhydrolase_1"/>
    <property type="match status" value="1"/>
</dbReference>
<dbReference type="Gene3D" id="3.40.50.1820">
    <property type="entry name" value="alpha/beta hydrolase"/>
    <property type="match status" value="1"/>
</dbReference>
<evidence type="ECO:0000313" key="4">
    <source>
        <dbReference type="Proteomes" id="UP000054321"/>
    </source>
</evidence>
<protein>
    <recommendedName>
        <fullName evidence="2">AB hydrolase-1 domain-containing protein</fullName>
    </recommendedName>
</protein>
<comment type="similarity">
    <text evidence="1">Belongs to the polyketide transferase af380 family.</text>
</comment>
<reference evidence="3 4" key="1">
    <citation type="submission" date="2014-04" db="EMBL/GenBank/DDBJ databases">
        <authorList>
            <consortium name="DOE Joint Genome Institute"/>
            <person name="Kuo A."/>
            <person name="Martino E."/>
            <person name="Perotto S."/>
            <person name="Kohler A."/>
            <person name="Nagy L.G."/>
            <person name="Floudas D."/>
            <person name="Copeland A."/>
            <person name="Barry K.W."/>
            <person name="Cichocki N."/>
            <person name="Veneault-Fourrey C."/>
            <person name="LaButti K."/>
            <person name="Lindquist E.A."/>
            <person name="Lipzen A."/>
            <person name="Lundell T."/>
            <person name="Morin E."/>
            <person name="Murat C."/>
            <person name="Sun H."/>
            <person name="Tunlid A."/>
            <person name="Henrissat B."/>
            <person name="Grigoriev I.V."/>
            <person name="Hibbett D.S."/>
            <person name="Martin F."/>
            <person name="Nordberg H.P."/>
            <person name="Cantor M.N."/>
            <person name="Hua S.X."/>
        </authorList>
    </citation>
    <scope>NUCLEOTIDE SEQUENCE [LARGE SCALE GENOMIC DNA]</scope>
    <source>
        <strain evidence="3 4">Zn</strain>
    </source>
</reference>
<dbReference type="OrthoDB" id="2498029at2759"/>
<dbReference type="Proteomes" id="UP000054321">
    <property type="component" value="Unassembled WGS sequence"/>
</dbReference>
<proteinExistence type="inferred from homology"/>
<dbReference type="SUPFAM" id="SSF53474">
    <property type="entry name" value="alpha/beta-Hydrolases"/>
    <property type="match status" value="1"/>
</dbReference>
<evidence type="ECO:0000313" key="3">
    <source>
        <dbReference type="EMBL" id="KIM99989.1"/>
    </source>
</evidence>
<dbReference type="InterPro" id="IPR000073">
    <property type="entry name" value="AB_hydrolase_1"/>
</dbReference>
<dbReference type="InterPro" id="IPR051411">
    <property type="entry name" value="Polyketide_trans_af380"/>
</dbReference>
<evidence type="ECO:0000259" key="2">
    <source>
        <dbReference type="Pfam" id="PF00561"/>
    </source>
</evidence>
<sequence length="298" mass="32570">MAVTRRNISFSTVDGITLRGWFYSAGGSAKRPCIIMAHGLAGLKEQFLPSFAERFQAAGYAVLVYDHRNWGSSDGLPRSETDPIQQARDFSDAFDFVASLEEVDNAKIVYWGSSMSGGAVLYAAALDKRIRAVISQVPFVSGESISPLFAKMGPSIYASRQHVKAGSAPALMKMFPETSEDTDPSTIMHDPNLIPSLKALEAQNLSFSSSVTPQTLLHLFGFEPLAFVHRIAPTALFIVVADTDNTAGTSGQLKAYASAYEPKRMVLLEESGHFDVYYGEGFEKNIKAQLNFLKEFCI</sequence>
<name>A0A0C3H9Q4_OIDMZ</name>
<keyword evidence="4" id="KW-1185">Reference proteome</keyword>
<dbReference type="PANTHER" id="PTHR47751">
    <property type="entry name" value="SUPERFAMILY HYDROLASE, PUTATIVE (AFU_ORTHOLOGUE AFUA_2G16580)-RELATED"/>
    <property type="match status" value="1"/>
</dbReference>
<evidence type="ECO:0000256" key="1">
    <source>
        <dbReference type="ARBA" id="ARBA00029464"/>
    </source>
</evidence>
<dbReference type="AlphaFoldDB" id="A0A0C3H9Q4"/>
<reference evidence="4" key="2">
    <citation type="submission" date="2015-01" db="EMBL/GenBank/DDBJ databases">
        <title>Evolutionary Origins and Diversification of the Mycorrhizal Mutualists.</title>
        <authorList>
            <consortium name="DOE Joint Genome Institute"/>
            <consortium name="Mycorrhizal Genomics Consortium"/>
            <person name="Kohler A."/>
            <person name="Kuo A."/>
            <person name="Nagy L.G."/>
            <person name="Floudas D."/>
            <person name="Copeland A."/>
            <person name="Barry K.W."/>
            <person name="Cichocki N."/>
            <person name="Veneault-Fourrey C."/>
            <person name="LaButti K."/>
            <person name="Lindquist E.A."/>
            <person name="Lipzen A."/>
            <person name="Lundell T."/>
            <person name="Morin E."/>
            <person name="Murat C."/>
            <person name="Riley R."/>
            <person name="Ohm R."/>
            <person name="Sun H."/>
            <person name="Tunlid A."/>
            <person name="Henrissat B."/>
            <person name="Grigoriev I.V."/>
            <person name="Hibbett D.S."/>
            <person name="Martin F."/>
        </authorList>
    </citation>
    <scope>NUCLEOTIDE SEQUENCE [LARGE SCALE GENOMIC DNA]</scope>
    <source>
        <strain evidence="4">Zn</strain>
    </source>
</reference>
<dbReference type="InterPro" id="IPR029058">
    <property type="entry name" value="AB_hydrolase_fold"/>
</dbReference>
<dbReference type="STRING" id="913774.A0A0C3H9Q4"/>
<dbReference type="PANTHER" id="PTHR47751:SF2">
    <property type="entry name" value="DLTD N-TERMINAL DOMAIN PROTEIN (AFU_ORTHOLOGUE AFUA_8G00380)-RELATED"/>
    <property type="match status" value="1"/>
</dbReference>